<dbReference type="PANTHER" id="PTHR45526">
    <property type="entry name" value="TRANSCRIPTIONAL REGULATORY PROTEIN DPIA"/>
    <property type="match status" value="1"/>
</dbReference>
<accession>A0ABQ5KQM7</accession>
<reference evidence="2" key="1">
    <citation type="submission" date="2022-03" db="EMBL/GenBank/DDBJ databases">
        <title>Draft genome sequence of Aduncisulcus paluster, a free-living microaerophilic Fornicata.</title>
        <authorList>
            <person name="Yuyama I."/>
            <person name="Kume K."/>
            <person name="Tamura T."/>
            <person name="Inagaki Y."/>
            <person name="Hashimoto T."/>
        </authorList>
    </citation>
    <scope>NUCLEOTIDE SEQUENCE</scope>
    <source>
        <strain evidence="2">NY0171</strain>
    </source>
</reference>
<dbReference type="InterPro" id="IPR051271">
    <property type="entry name" value="2C-system_Tx_regulators"/>
</dbReference>
<feature type="non-terminal residue" evidence="2">
    <location>
        <position position="1"/>
    </location>
</feature>
<protein>
    <submittedName>
        <fullName evidence="2">Signal transduction response regulator, citrate/malate metabolism like protein</fullName>
    </submittedName>
</protein>
<proteinExistence type="predicted"/>
<feature type="domain" description="Transcriptional regulatory protein DpiA-like helix-turn-helix" evidence="1">
    <location>
        <begin position="2"/>
        <end position="49"/>
    </location>
</feature>
<dbReference type="InterPro" id="IPR048714">
    <property type="entry name" value="DpiA-like_HTH"/>
</dbReference>
<dbReference type="InterPro" id="IPR036390">
    <property type="entry name" value="WH_DNA-bd_sf"/>
</dbReference>
<evidence type="ECO:0000259" key="1">
    <source>
        <dbReference type="Pfam" id="PF20714"/>
    </source>
</evidence>
<dbReference type="Pfam" id="PF20714">
    <property type="entry name" value="HTH_64"/>
    <property type="match status" value="1"/>
</dbReference>
<dbReference type="Proteomes" id="UP001057375">
    <property type="component" value="Unassembled WGS sequence"/>
</dbReference>
<evidence type="ECO:0000313" key="3">
    <source>
        <dbReference type="Proteomes" id="UP001057375"/>
    </source>
</evidence>
<evidence type="ECO:0000313" key="2">
    <source>
        <dbReference type="EMBL" id="GKT33744.1"/>
    </source>
</evidence>
<keyword evidence="3" id="KW-1185">Reference proteome</keyword>
<comment type="caution">
    <text evidence="2">The sequence shown here is derived from an EMBL/GenBank/DDBJ whole genome shotgun (WGS) entry which is preliminary data.</text>
</comment>
<gene>
    <name evidence="2" type="ORF">ADUPG1_007499</name>
</gene>
<dbReference type="Gene3D" id="1.10.10.10">
    <property type="entry name" value="Winged helix-like DNA-binding domain superfamily/Winged helix DNA-binding domain"/>
    <property type="match status" value="1"/>
</dbReference>
<organism evidence="2 3">
    <name type="scientific">Aduncisulcus paluster</name>
    <dbReference type="NCBI Taxonomy" id="2918883"/>
    <lineage>
        <taxon>Eukaryota</taxon>
        <taxon>Metamonada</taxon>
        <taxon>Carpediemonas-like organisms</taxon>
        <taxon>Aduncisulcus</taxon>
    </lineage>
</organism>
<sequence>RVGYTAQEVADELGISRITARRYLDEMESEDKLELYLEYGKVGRPRNKYRISKRLEEDEF</sequence>
<dbReference type="SUPFAM" id="SSF46785">
    <property type="entry name" value="Winged helix' DNA-binding domain"/>
    <property type="match status" value="1"/>
</dbReference>
<dbReference type="InterPro" id="IPR036388">
    <property type="entry name" value="WH-like_DNA-bd_sf"/>
</dbReference>
<dbReference type="EMBL" id="BQXS01010460">
    <property type="protein sequence ID" value="GKT33744.1"/>
    <property type="molecule type" value="Genomic_DNA"/>
</dbReference>
<dbReference type="PANTHER" id="PTHR45526:SF1">
    <property type="entry name" value="TRANSCRIPTIONAL REGULATORY PROTEIN DCUR-RELATED"/>
    <property type="match status" value="1"/>
</dbReference>
<name>A0ABQ5KQM7_9EUKA</name>